<keyword evidence="1" id="KW-1133">Transmembrane helix</keyword>
<gene>
    <name evidence="2" type="ORF">TP2_07625</name>
</gene>
<dbReference type="EMBL" id="AUND01000023">
    <property type="protein sequence ID" value="KEO52801.1"/>
    <property type="molecule type" value="Genomic_DNA"/>
</dbReference>
<evidence type="ECO:0000256" key="1">
    <source>
        <dbReference type="SAM" id="Phobius"/>
    </source>
</evidence>
<reference evidence="2 3" key="1">
    <citation type="submission" date="2013-07" db="EMBL/GenBank/DDBJ databases">
        <title>Thioclava pacifica DSM 10166 Genome Sequencing.</title>
        <authorList>
            <person name="Lai Q."/>
            <person name="Shao Z."/>
        </authorList>
    </citation>
    <scope>NUCLEOTIDE SEQUENCE [LARGE SCALE GENOMIC DNA]</scope>
    <source>
        <strain evidence="2 3">DSM 10166</strain>
    </source>
</reference>
<keyword evidence="1" id="KW-0812">Transmembrane</keyword>
<dbReference type="OrthoDB" id="7874882at2"/>
<sequence>MSALLGYGLCLGATLVVIAGDFVLKTAVDRGHALHSPAVFLGCALYAASAAGWFLALRHVSLAQTGVASALFTLMALVTMGVVLFGEKVAMREVLGIAMAVGSMLLMARVA</sequence>
<dbReference type="AlphaFoldDB" id="A0A074J5Q3"/>
<dbReference type="STRING" id="1353537.TP2_07625"/>
<organism evidence="2 3">
    <name type="scientific">Thioclava pacifica DSM 10166</name>
    <dbReference type="NCBI Taxonomy" id="1353537"/>
    <lineage>
        <taxon>Bacteria</taxon>
        <taxon>Pseudomonadati</taxon>
        <taxon>Pseudomonadota</taxon>
        <taxon>Alphaproteobacteria</taxon>
        <taxon>Rhodobacterales</taxon>
        <taxon>Paracoccaceae</taxon>
        <taxon>Thioclava</taxon>
    </lineage>
</organism>
<keyword evidence="3" id="KW-1185">Reference proteome</keyword>
<keyword evidence="1" id="KW-0472">Membrane</keyword>
<dbReference type="SUPFAM" id="SSF103481">
    <property type="entry name" value="Multidrug resistance efflux transporter EmrE"/>
    <property type="match status" value="1"/>
</dbReference>
<feature type="transmembrane region" description="Helical" evidence="1">
    <location>
        <begin position="67"/>
        <end position="85"/>
    </location>
</feature>
<evidence type="ECO:0000313" key="3">
    <source>
        <dbReference type="Proteomes" id="UP000027432"/>
    </source>
</evidence>
<dbReference type="RefSeq" id="WP_038077019.1">
    <property type="nucleotide sequence ID" value="NZ_AUND01000023.1"/>
</dbReference>
<feature type="transmembrane region" description="Helical" evidence="1">
    <location>
        <begin position="91"/>
        <end position="108"/>
    </location>
</feature>
<feature type="transmembrane region" description="Helical" evidence="1">
    <location>
        <begin position="35"/>
        <end position="55"/>
    </location>
</feature>
<name>A0A074J5Q3_9RHOB</name>
<dbReference type="Proteomes" id="UP000027432">
    <property type="component" value="Unassembled WGS sequence"/>
</dbReference>
<evidence type="ECO:0008006" key="4">
    <source>
        <dbReference type="Google" id="ProtNLM"/>
    </source>
</evidence>
<dbReference type="Gene3D" id="1.10.3730.20">
    <property type="match status" value="1"/>
</dbReference>
<dbReference type="eggNOG" id="ENOG5033CM1">
    <property type="taxonomic scope" value="Bacteria"/>
</dbReference>
<proteinExistence type="predicted"/>
<comment type="caution">
    <text evidence="2">The sequence shown here is derived from an EMBL/GenBank/DDBJ whole genome shotgun (WGS) entry which is preliminary data.</text>
</comment>
<accession>A0A074J5Q3</accession>
<protein>
    <recommendedName>
        <fullName evidence="4">EamA domain-containing protein</fullName>
    </recommendedName>
</protein>
<dbReference type="InterPro" id="IPR037185">
    <property type="entry name" value="EmrE-like"/>
</dbReference>
<evidence type="ECO:0000313" key="2">
    <source>
        <dbReference type="EMBL" id="KEO52801.1"/>
    </source>
</evidence>